<protein>
    <submittedName>
        <fullName evidence="1">Uncharacterized protein</fullName>
    </submittedName>
</protein>
<keyword evidence="2" id="KW-1185">Reference proteome</keyword>
<dbReference type="EMBL" id="JAPWTJ010000093">
    <property type="protein sequence ID" value="KAJ8983129.1"/>
    <property type="molecule type" value="Genomic_DNA"/>
</dbReference>
<evidence type="ECO:0000313" key="2">
    <source>
        <dbReference type="Proteomes" id="UP001162164"/>
    </source>
</evidence>
<reference evidence="1" key="1">
    <citation type="journal article" date="2023" name="Insect Mol. Biol.">
        <title>Genome sequencing provides insights into the evolution of gene families encoding plant cell wall-degrading enzymes in longhorned beetles.</title>
        <authorList>
            <person name="Shin N.R."/>
            <person name="Okamura Y."/>
            <person name="Kirsch R."/>
            <person name="Pauchet Y."/>
        </authorList>
    </citation>
    <scope>NUCLEOTIDE SEQUENCE</scope>
    <source>
        <strain evidence="1">MMC_N1</strain>
    </source>
</reference>
<evidence type="ECO:0000313" key="1">
    <source>
        <dbReference type="EMBL" id="KAJ8983129.1"/>
    </source>
</evidence>
<proteinExistence type="predicted"/>
<dbReference type="Pfam" id="PF16984">
    <property type="entry name" value="Grp7_allergen"/>
    <property type="match status" value="1"/>
</dbReference>
<gene>
    <name evidence="1" type="ORF">NQ317_014704</name>
</gene>
<sequence>MVSPVTKKTLENVNFDVDKGLVDIFERKYQKSNELRDDAGITAVVNEFADKIFANIHSYAVLHELDPIALANVSQEFLTASLTLTNGSLHGMSNINRTKDVEITYRSAARECEIYFPIRLSKLQFTYDYHMIILLIGPQGVITGKINNFEMDVKLHFDFKTYHAKVLEVSTKNSGHVDLYFDGNGILDLVVDILSEFVTTILHPLIALVIEGNIKDVANLVVNVVNEAIDNTLFPNSSTLLIL</sequence>
<dbReference type="InterPro" id="IPR020234">
    <property type="entry name" value="Mite_allergen_group-7"/>
</dbReference>
<name>A0ABQ9JYY4_9CUCU</name>
<comment type="caution">
    <text evidence="1">The sequence shown here is derived from an EMBL/GenBank/DDBJ whole genome shotgun (WGS) entry which is preliminary data.</text>
</comment>
<accession>A0ABQ9JYY4</accession>
<organism evidence="1 2">
    <name type="scientific">Molorchus minor</name>
    <dbReference type="NCBI Taxonomy" id="1323400"/>
    <lineage>
        <taxon>Eukaryota</taxon>
        <taxon>Metazoa</taxon>
        <taxon>Ecdysozoa</taxon>
        <taxon>Arthropoda</taxon>
        <taxon>Hexapoda</taxon>
        <taxon>Insecta</taxon>
        <taxon>Pterygota</taxon>
        <taxon>Neoptera</taxon>
        <taxon>Endopterygota</taxon>
        <taxon>Coleoptera</taxon>
        <taxon>Polyphaga</taxon>
        <taxon>Cucujiformia</taxon>
        <taxon>Chrysomeloidea</taxon>
        <taxon>Cerambycidae</taxon>
        <taxon>Lamiinae</taxon>
        <taxon>Monochamini</taxon>
        <taxon>Molorchus</taxon>
    </lineage>
</organism>
<dbReference type="Gene3D" id="3.15.10.50">
    <property type="match status" value="1"/>
</dbReference>
<dbReference type="InterPro" id="IPR038602">
    <property type="entry name" value="Mite_allergen_7_sf"/>
</dbReference>
<dbReference type="Proteomes" id="UP001162164">
    <property type="component" value="Unassembled WGS sequence"/>
</dbReference>